<dbReference type="EMBL" id="HF935441">
    <property type="protein sequence ID" value="CCX30412.1"/>
    <property type="molecule type" value="Genomic_DNA"/>
</dbReference>
<evidence type="ECO:0000313" key="3">
    <source>
        <dbReference type="Proteomes" id="UP000018144"/>
    </source>
</evidence>
<sequence length="770" mass="86919">MPPIRTTPAKVRYNFKIEPEEENVDYGFNPAWAKQPEPVSIFPEDPAQESPLKLPAQTVVQQFSTKTRLYNKTADNDGVSWGVLLPLALIYNAAKGLTDVATVAAKIGYQGANLAATAVRKAWLPQRHDPISTRGRKLRTPVKKALREDSLLKLPPHMVGMTPNVVRKARGQKLRGEKVDRTPTIEEAKDWELFHATPLSKNPKALTETPLPNGGSGTPWKTPQFEFNTPTTKLQIGNSKEFAMNIHKTEFKNWLKLLKKNGLGITALKKDITEKFTLPTAMILHLHKHAEKGKPQGLEALVKCFTHEGFSTHYKIAPPAITYPAPAKFRREEVKGVDINSVRQQADGCCKFCRGFSWAGQIETREISEGEEVPCKSQHKSVVPYTEKEQAEFDQNKYDLLFSRWCYESRYDWIFETPKTSGWEIPRDDPRLRHISMVKQQHKATYGAPKLYDGDLMADYNKLRMEYTNQDIAAKILIDAIREVNPQLASGYAKMDLERKRRQVKTEWLCIRQVEVIIKSQSSSPVASSTPSINLNKRTKRTEVDLETSPPKTAKRVKFAAELAGPTINGQKTPAKGILKTATSSANKSGKTPLSRKKAPVQKSRGFFHDRRQPPAPYVKDENDDNATNPKLDFNTAPSLAPSGSEQTFFFGASAHKPVSSSFGELPASFDPISIRKEYNSGVAKADDYWNDPHPFGWKPDPTLTKEENDAERFNFTIEKMNERQEMEKRLREMELQEDRARKEKEVREMAKNPVPAPAPAPAQFSWIGM</sequence>
<name>U4LFV8_PYROM</name>
<accession>U4LFV8</accession>
<dbReference type="OrthoDB" id="5343553at2759"/>
<feature type="region of interest" description="Disordered" evidence="1">
    <location>
        <begin position="567"/>
        <end position="628"/>
    </location>
</feature>
<feature type="compositionally biased region" description="Polar residues" evidence="1">
    <location>
        <begin position="581"/>
        <end position="592"/>
    </location>
</feature>
<keyword evidence="3" id="KW-1185">Reference proteome</keyword>
<feature type="region of interest" description="Disordered" evidence="1">
    <location>
        <begin position="521"/>
        <end position="553"/>
    </location>
</feature>
<feature type="region of interest" description="Disordered" evidence="1">
    <location>
        <begin position="740"/>
        <end position="770"/>
    </location>
</feature>
<dbReference type="Proteomes" id="UP000018144">
    <property type="component" value="Unassembled WGS sequence"/>
</dbReference>
<dbReference type="AlphaFoldDB" id="U4LFV8"/>
<feature type="compositionally biased region" description="Basic and acidic residues" evidence="1">
    <location>
        <begin position="740"/>
        <end position="751"/>
    </location>
</feature>
<reference evidence="2 3" key="1">
    <citation type="journal article" date="2013" name="PLoS Genet.">
        <title>The genome and development-dependent transcriptomes of Pyronema confluens: a window into fungal evolution.</title>
        <authorList>
            <person name="Traeger S."/>
            <person name="Altegoer F."/>
            <person name="Freitag M."/>
            <person name="Gabaldon T."/>
            <person name="Kempken F."/>
            <person name="Kumar A."/>
            <person name="Marcet-Houben M."/>
            <person name="Poggeler S."/>
            <person name="Stajich J.E."/>
            <person name="Nowrousian M."/>
        </authorList>
    </citation>
    <scope>NUCLEOTIDE SEQUENCE [LARGE SCALE GENOMIC DNA]</scope>
    <source>
        <strain evidence="3">CBS 100304</strain>
        <tissue evidence="2">Vegetative mycelium</tissue>
    </source>
</reference>
<gene>
    <name evidence="2" type="ORF">PCON_08611</name>
</gene>
<feature type="region of interest" description="Disordered" evidence="1">
    <location>
        <begin position="202"/>
        <end position="223"/>
    </location>
</feature>
<proteinExistence type="predicted"/>
<feature type="compositionally biased region" description="Low complexity" evidence="1">
    <location>
        <begin position="521"/>
        <end position="532"/>
    </location>
</feature>
<organism evidence="2 3">
    <name type="scientific">Pyronema omphalodes (strain CBS 100304)</name>
    <name type="common">Pyronema confluens</name>
    <dbReference type="NCBI Taxonomy" id="1076935"/>
    <lineage>
        <taxon>Eukaryota</taxon>
        <taxon>Fungi</taxon>
        <taxon>Dikarya</taxon>
        <taxon>Ascomycota</taxon>
        <taxon>Pezizomycotina</taxon>
        <taxon>Pezizomycetes</taxon>
        <taxon>Pezizales</taxon>
        <taxon>Pyronemataceae</taxon>
        <taxon>Pyronema</taxon>
    </lineage>
</organism>
<evidence type="ECO:0000256" key="1">
    <source>
        <dbReference type="SAM" id="MobiDB-lite"/>
    </source>
</evidence>
<protein>
    <submittedName>
        <fullName evidence="2">Uncharacterized protein</fullName>
    </submittedName>
</protein>
<evidence type="ECO:0000313" key="2">
    <source>
        <dbReference type="EMBL" id="CCX30412.1"/>
    </source>
</evidence>